<dbReference type="Proteomes" id="UP000095280">
    <property type="component" value="Unplaced"/>
</dbReference>
<protein>
    <submittedName>
        <fullName evidence="4">EB domain-containing protein</fullName>
    </submittedName>
</protein>
<organism evidence="3 4">
    <name type="scientific">Macrostomum lignano</name>
    <dbReference type="NCBI Taxonomy" id="282301"/>
    <lineage>
        <taxon>Eukaryota</taxon>
        <taxon>Metazoa</taxon>
        <taxon>Spiralia</taxon>
        <taxon>Lophotrochozoa</taxon>
        <taxon>Platyhelminthes</taxon>
        <taxon>Rhabditophora</taxon>
        <taxon>Macrostomorpha</taxon>
        <taxon>Macrostomida</taxon>
        <taxon>Macrostomidae</taxon>
        <taxon>Macrostomum</taxon>
    </lineage>
</organism>
<dbReference type="WBParaSite" id="maker-uti_cns_0014224-snap-gene-0.4-mRNA-1">
    <property type="protein sequence ID" value="maker-uti_cns_0014224-snap-gene-0.4-mRNA-1"/>
    <property type="gene ID" value="maker-uti_cns_0014224-snap-gene-0.4"/>
</dbReference>
<keyword evidence="3" id="KW-1185">Reference proteome</keyword>
<proteinExistence type="predicted"/>
<evidence type="ECO:0000256" key="1">
    <source>
        <dbReference type="SAM" id="MobiDB-lite"/>
    </source>
</evidence>
<feature type="chain" id="PRO_5009321150" evidence="2">
    <location>
        <begin position="26"/>
        <end position="267"/>
    </location>
</feature>
<feature type="region of interest" description="Disordered" evidence="1">
    <location>
        <begin position="229"/>
        <end position="267"/>
    </location>
</feature>
<evidence type="ECO:0000256" key="2">
    <source>
        <dbReference type="SAM" id="SignalP"/>
    </source>
</evidence>
<reference evidence="4" key="1">
    <citation type="submission" date="2016-11" db="UniProtKB">
        <authorList>
            <consortium name="WormBaseParasite"/>
        </authorList>
    </citation>
    <scope>IDENTIFICATION</scope>
</reference>
<sequence>MPLSTMTCSMLLIVILLLLASLALSLPAALTKKDLAVATVIKPSLNSTLLPLVANCTTDANCLPMGLCFEGQCYHGPRKCSLINNTSSGCGNYEVCLFHTANSTVETANAANGSFGVCICQQNANRLSLAECAVANSTNAVSTMVSVSTNTTDSIAATAAKADLLVNNASAGLNTTTAPTGPTAVIRPSTLTVELPNVVLLDGSASREGSSPIEAYSWEAVDGPLPQLSGAAAAAASGSSSSSSSSSAVSGPDPGGGGGPAWRQSVL</sequence>
<dbReference type="AlphaFoldDB" id="A0A1I8IN38"/>
<feature type="signal peptide" evidence="2">
    <location>
        <begin position="1"/>
        <end position="25"/>
    </location>
</feature>
<keyword evidence="2" id="KW-0732">Signal</keyword>
<accession>A0A1I8IN38</accession>
<feature type="compositionally biased region" description="Low complexity" evidence="1">
    <location>
        <begin position="229"/>
        <end position="252"/>
    </location>
</feature>
<name>A0A1I8IN38_9PLAT</name>
<evidence type="ECO:0000313" key="4">
    <source>
        <dbReference type="WBParaSite" id="maker-uti_cns_0014224-snap-gene-0.4-mRNA-1"/>
    </source>
</evidence>
<evidence type="ECO:0000313" key="3">
    <source>
        <dbReference type="Proteomes" id="UP000095280"/>
    </source>
</evidence>